<evidence type="ECO:0000256" key="4">
    <source>
        <dbReference type="ARBA" id="ARBA00022741"/>
    </source>
</evidence>
<dbReference type="OrthoDB" id="504170at2759"/>
<feature type="domain" description="EF-hand" evidence="12">
    <location>
        <begin position="887"/>
        <end position="922"/>
    </location>
</feature>
<evidence type="ECO:0000313" key="14">
    <source>
        <dbReference type="Proteomes" id="UP000078561"/>
    </source>
</evidence>
<dbReference type="GO" id="GO:0035556">
    <property type="term" value="P:intracellular signal transduction"/>
    <property type="evidence" value="ECO:0007669"/>
    <property type="project" value="TreeGrafter"/>
</dbReference>
<keyword evidence="14" id="KW-1185">Reference proteome</keyword>
<feature type="binding site" evidence="8">
    <location>
        <position position="88"/>
    </location>
    <ligand>
        <name>ATP</name>
        <dbReference type="ChEBI" id="CHEBI:30616"/>
    </ligand>
</feature>
<feature type="compositionally biased region" description="Low complexity" evidence="9">
    <location>
        <begin position="24"/>
        <end position="41"/>
    </location>
</feature>
<dbReference type="InterPro" id="IPR017441">
    <property type="entry name" value="Protein_kinase_ATP_BS"/>
</dbReference>
<evidence type="ECO:0000256" key="3">
    <source>
        <dbReference type="ARBA" id="ARBA00022679"/>
    </source>
</evidence>
<dbReference type="SMART" id="SM00027">
    <property type="entry name" value="EH"/>
    <property type="match status" value="2"/>
</dbReference>
<dbReference type="FunFam" id="1.10.510.10:FF:000571">
    <property type="entry name" value="Maternal embryonic leucine zipper kinase"/>
    <property type="match status" value="1"/>
</dbReference>
<feature type="compositionally biased region" description="Low complexity" evidence="9">
    <location>
        <begin position="963"/>
        <end position="986"/>
    </location>
</feature>
<evidence type="ECO:0000259" key="11">
    <source>
        <dbReference type="PROSITE" id="PS50031"/>
    </source>
</evidence>
<dbReference type="STRING" id="4829.A0A163MWE1"/>
<dbReference type="CDD" id="cd00052">
    <property type="entry name" value="EH"/>
    <property type="match status" value="1"/>
</dbReference>
<dbReference type="InterPro" id="IPR000261">
    <property type="entry name" value="EH_dom"/>
</dbReference>
<dbReference type="Pfam" id="PF12763">
    <property type="entry name" value="EH"/>
    <property type="match status" value="2"/>
</dbReference>
<dbReference type="InterPro" id="IPR008271">
    <property type="entry name" value="Ser/Thr_kinase_AS"/>
</dbReference>
<dbReference type="PROSITE" id="PS00108">
    <property type="entry name" value="PROTEIN_KINASE_ST"/>
    <property type="match status" value="1"/>
</dbReference>
<dbReference type="PROSITE" id="PS50222">
    <property type="entry name" value="EF_HAND_2"/>
    <property type="match status" value="1"/>
</dbReference>
<keyword evidence="2" id="KW-0723">Serine/threonine-protein kinase</keyword>
<evidence type="ECO:0000259" key="10">
    <source>
        <dbReference type="PROSITE" id="PS50011"/>
    </source>
</evidence>
<keyword evidence="7 8" id="KW-0067">ATP-binding</keyword>
<evidence type="ECO:0000256" key="5">
    <source>
        <dbReference type="ARBA" id="ARBA00022777"/>
    </source>
</evidence>
<feature type="domain" description="Protein kinase" evidence="10">
    <location>
        <begin position="59"/>
        <end position="314"/>
    </location>
</feature>
<gene>
    <name evidence="13" type="primary">ABSGL_15107.1 scaffold 15162</name>
</gene>
<keyword evidence="3" id="KW-0808">Transferase</keyword>
<dbReference type="InterPro" id="IPR000719">
    <property type="entry name" value="Prot_kinase_dom"/>
</dbReference>
<dbReference type="EMBL" id="LT555008">
    <property type="protein sequence ID" value="SAM09431.1"/>
    <property type="molecule type" value="Genomic_DNA"/>
</dbReference>
<sequence>MTFMTYLARRTKHLTSSIETKTVQQQQQKQPNHPSSTTTTTKPSLRYINPRQKKDVGDYWLGKTIGRGASGRVKLGIHKHTGEKVAIKMIARSHLVSSITTAKAVQRELAVLQLLHHPHLVELKQVLQDSSYVYFIMEYLQGGELFHVLAEKGKFKEADARALFYQMVSGLAWCHAHHICHRDLKPENILLDKTKKQIKIADFGMAAMNTSLKTSCGSPHYASPEIVKVSQGKAYDGACTDVWSLGVILFALLSGHLPFDDENMGRLLGKIKTGRYRPLHHSLSNEAKHLVERMLVVEPHKRITMNEILSHPWLTISPLSPYPSYYHSMTAWPLEAPMINHTLDLEGRIWETLKVLWRDLRQEEIIKALSSHGFNLQKLTCLLLQQRASRLEHDNGKGPYQEPDSGATSSARRTYSMDRSSIRTPTLGKHRVLHNRNGSDEVGSMCSLATPYDSAISNVSCTRTIEMPPTPKNTTFDKDLAKESNTPPKRKSWGKCDHASGFENGDPCMNCPQQQDNASIRSRWIYQAQQLVLAPTFSQYCHHPTQQRQQEIQQQSHENVGSLDKQQHLDSATSPLSASHSTSICLTSIHAEGGIQLQSVTSSDKVSALAATKCLPTTYNLLENLHRQHSFAPTHNQQSSPSMLQSLWPALGKTRTEPTTPPSSPAGPHWWSKTLDYMLHPWIKKQPKQVTFDCHGKHECEVAGKIHQVLKEHLDGKLRGRIYPNKQILWNGTLNLVPDSSNSHGEGASPKLLFLCQMIPQNGRHFKVNLVYLKGDVLMWNPGTQKLISTLIHYEQEANKVMMANGWKRNLNPAILNPRLISKTLKSKLELVGFLSSSFSTYLLKTNMNGITAEERAKYGEIFQARGQMNGYMAGSTARDVLLSSNLPPNRLERIWDLSDIDKDGNLDFEEFCIAMHLTFDCINGMDTPLTLPPQLVPASKSHLLSYQQQQQPLYAQPTGYAQQPQPTGYGYQQQQQQQPQYTGYTPSPPPSVEFSWDMTPQDMTAYQNIYSKYSNDTGKVKFGQMEDFYSTLGLSRTDLTNAWTLVDVNHTHALTQDQCLLFYHILNQRTKGATIPKTLPPDLHSAFAGEYAADLGERRRGGDTVTNTKSAKLADSYDMSGTTAQPRFLSGFKPRRNEWFLPCVVIIQPPMASYWL</sequence>
<evidence type="ECO:0000256" key="6">
    <source>
        <dbReference type="ARBA" id="ARBA00022837"/>
    </source>
</evidence>
<dbReference type="InterPro" id="IPR011009">
    <property type="entry name" value="Kinase-like_dom_sf"/>
</dbReference>
<dbReference type="SMART" id="SM00220">
    <property type="entry name" value="S_TKc"/>
    <property type="match status" value="1"/>
</dbReference>
<keyword evidence="4 8" id="KW-0547">Nucleotide-binding</keyword>
<evidence type="ECO:0000256" key="9">
    <source>
        <dbReference type="SAM" id="MobiDB-lite"/>
    </source>
</evidence>
<dbReference type="Pfam" id="PF00069">
    <property type="entry name" value="Pkinase"/>
    <property type="match status" value="1"/>
</dbReference>
<dbReference type="InParanoid" id="A0A163MWE1"/>
<proteinExistence type="inferred from homology"/>
<dbReference type="SMART" id="SM00054">
    <property type="entry name" value="EFh"/>
    <property type="match status" value="1"/>
</dbReference>
<dbReference type="GO" id="GO:0005509">
    <property type="term" value="F:calcium ion binding"/>
    <property type="evidence" value="ECO:0007669"/>
    <property type="project" value="InterPro"/>
</dbReference>
<evidence type="ECO:0000256" key="1">
    <source>
        <dbReference type="ARBA" id="ARBA00010791"/>
    </source>
</evidence>
<dbReference type="GO" id="GO:0005737">
    <property type="term" value="C:cytoplasm"/>
    <property type="evidence" value="ECO:0007669"/>
    <property type="project" value="TreeGrafter"/>
</dbReference>
<evidence type="ECO:0000259" key="12">
    <source>
        <dbReference type="PROSITE" id="PS50222"/>
    </source>
</evidence>
<feature type="domain" description="EH" evidence="11">
    <location>
        <begin position="855"/>
        <end position="943"/>
    </location>
</feature>
<dbReference type="Gene3D" id="1.10.238.10">
    <property type="entry name" value="EF-hand"/>
    <property type="match status" value="2"/>
</dbReference>
<evidence type="ECO:0000256" key="8">
    <source>
        <dbReference type="PROSITE-ProRule" id="PRU10141"/>
    </source>
</evidence>
<dbReference type="GO" id="GO:0004674">
    <property type="term" value="F:protein serine/threonine kinase activity"/>
    <property type="evidence" value="ECO:0007669"/>
    <property type="project" value="UniProtKB-KW"/>
</dbReference>
<dbReference type="GO" id="GO:0005524">
    <property type="term" value="F:ATP binding"/>
    <property type="evidence" value="ECO:0007669"/>
    <property type="project" value="UniProtKB-UniRule"/>
</dbReference>
<feature type="region of interest" description="Disordered" evidence="9">
    <location>
        <begin position="959"/>
        <end position="997"/>
    </location>
</feature>
<dbReference type="Gene3D" id="1.10.510.10">
    <property type="entry name" value="Transferase(Phosphotransferase) domain 1"/>
    <property type="match status" value="1"/>
</dbReference>
<evidence type="ECO:0000313" key="13">
    <source>
        <dbReference type="EMBL" id="SAM09431.1"/>
    </source>
</evidence>
<dbReference type="InterPro" id="IPR018247">
    <property type="entry name" value="EF_Hand_1_Ca_BS"/>
</dbReference>
<evidence type="ECO:0000256" key="7">
    <source>
        <dbReference type="ARBA" id="ARBA00022840"/>
    </source>
</evidence>
<keyword evidence="6" id="KW-0106">Calcium</keyword>
<feature type="domain" description="EH" evidence="11">
    <location>
        <begin position="1003"/>
        <end position="1084"/>
    </location>
</feature>
<dbReference type="PROSITE" id="PS50011">
    <property type="entry name" value="PROTEIN_KINASE_DOM"/>
    <property type="match status" value="1"/>
</dbReference>
<dbReference type="PANTHER" id="PTHR24346">
    <property type="entry name" value="MAP/MICROTUBULE AFFINITY-REGULATING KINASE"/>
    <property type="match status" value="1"/>
</dbReference>
<reference evidence="13" key="1">
    <citation type="submission" date="2016-04" db="EMBL/GenBank/DDBJ databases">
        <authorList>
            <person name="Evans L.H."/>
            <person name="Alamgir A."/>
            <person name="Owens N."/>
            <person name="Weber N.D."/>
            <person name="Virtaneva K."/>
            <person name="Barbian K."/>
            <person name="Babar A."/>
            <person name="Rosenke K."/>
        </authorList>
    </citation>
    <scope>NUCLEOTIDE SEQUENCE [LARGE SCALE GENOMIC DNA]</scope>
    <source>
        <strain evidence="13">CBS 101.48</strain>
    </source>
</reference>
<feature type="compositionally biased region" description="Polar residues" evidence="9">
    <location>
        <begin position="406"/>
        <end position="424"/>
    </location>
</feature>
<dbReference type="PROSITE" id="PS50031">
    <property type="entry name" value="EH"/>
    <property type="match status" value="2"/>
</dbReference>
<dbReference type="SUPFAM" id="SSF56112">
    <property type="entry name" value="Protein kinase-like (PK-like)"/>
    <property type="match status" value="1"/>
</dbReference>
<dbReference type="InterPro" id="IPR011992">
    <property type="entry name" value="EF-hand-dom_pair"/>
</dbReference>
<accession>A0A163MWE1</accession>
<dbReference type="SUPFAM" id="SSF47473">
    <property type="entry name" value="EF-hand"/>
    <property type="match status" value="2"/>
</dbReference>
<dbReference type="FunFam" id="3.30.200.20:FF:000003">
    <property type="entry name" value="Non-specific serine/threonine protein kinase"/>
    <property type="match status" value="1"/>
</dbReference>
<protein>
    <submittedName>
        <fullName evidence="13">Uncharacterized protein</fullName>
    </submittedName>
</protein>
<feature type="region of interest" description="Disordered" evidence="9">
    <location>
        <begin position="466"/>
        <end position="498"/>
    </location>
</feature>
<dbReference type="PROSITE" id="PS00018">
    <property type="entry name" value="EF_HAND_1"/>
    <property type="match status" value="1"/>
</dbReference>
<dbReference type="PANTHER" id="PTHR24346:SF82">
    <property type="entry name" value="KP78A-RELATED"/>
    <property type="match status" value="1"/>
</dbReference>
<feature type="region of interest" description="Disordered" evidence="9">
    <location>
        <begin position="393"/>
        <end position="430"/>
    </location>
</feature>
<organism evidence="13">
    <name type="scientific">Absidia glauca</name>
    <name type="common">Pin mould</name>
    <dbReference type="NCBI Taxonomy" id="4829"/>
    <lineage>
        <taxon>Eukaryota</taxon>
        <taxon>Fungi</taxon>
        <taxon>Fungi incertae sedis</taxon>
        <taxon>Mucoromycota</taxon>
        <taxon>Mucoromycotina</taxon>
        <taxon>Mucoromycetes</taxon>
        <taxon>Mucorales</taxon>
        <taxon>Cunninghamellaceae</taxon>
        <taxon>Absidia</taxon>
    </lineage>
</organism>
<feature type="region of interest" description="Disordered" evidence="9">
    <location>
        <begin position="551"/>
        <end position="576"/>
    </location>
</feature>
<feature type="region of interest" description="Disordered" evidence="9">
    <location>
        <begin position="15"/>
        <end position="43"/>
    </location>
</feature>
<keyword evidence="5" id="KW-0418">Kinase</keyword>
<evidence type="ECO:0000256" key="2">
    <source>
        <dbReference type="ARBA" id="ARBA00022527"/>
    </source>
</evidence>
<dbReference type="InterPro" id="IPR002048">
    <property type="entry name" value="EF_hand_dom"/>
</dbReference>
<dbReference type="PROSITE" id="PS00107">
    <property type="entry name" value="PROTEIN_KINASE_ATP"/>
    <property type="match status" value="1"/>
</dbReference>
<comment type="similarity">
    <text evidence="1">Belongs to the protein kinase superfamily. CAMK Ser/Thr protein kinase family. NIM1 subfamily.</text>
</comment>
<name>A0A163MWE1_ABSGL</name>
<dbReference type="Proteomes" id="UP000078561">
    <property type="component" value="Unassembled WGS sequence"/>
</dbReference>
<dbReference type="AlphaFoldDB" id="A0A163MWE1"/>